<dbReference type="Pfam" id="PF11807">
    <property type="entry name" value="UstYa"/>
    <property type="match status" value="1"/>
</dbReference>
<evidence type="ECO:0000313" key="5">
    <source>
        <dbReference type="Proteomes" id="UP001276659"/>
    </source>
</evidence>
<proteinExistence type="inferred from homology"/>
<dbReference type="Proteomes" id="UP001276659">
    <property type="component" value="Unassembled WGS sequence"/>
</dbReference>
<comment type="pathway">
    <text evidence="1">Mycotoxin biosynthesis.</text>
</comment>
<evidence type="ECO:0000256" key="2">
    <source>
        <dbReference type="ARBA" id="ARBA00023002"/>
    </source>
</evidence>
<protein>
    <submittedName>
        <fullName evidence="4">Uncharacterized protein</fullName>
    </submittedName>
</protein>
<gene>
    <name evidence="4" type="ORF">OEA41_008019</name>
</gene>
<organism evidence="4 5">
    <name type="scientific">Lepraria neglecta</name>
    <dbReference type="NCBI Taxonomy" id="209136"/>
    <lineage>
        <taxon>Eukaryota</taxon>
        <taxon>Fungi</taxon>
        <taxon>Dikarya</taxon>
        <taxon>Ascomycota</taxon>
        <taxon>Pezizomycotina</taxon>
        <taxon>Lecanoromycetes</taxon>
        <taxon>OSLEUM clade</taxon>
        <taxon>Lecanoromycetidae</taxon>
        <taxon>Lecanorales</taxon>
        <taxon>Lecanorineae</taxon>
        <taxon>Stereocaulaceae</taxon>
        <taxon>Lepraria</taxon>
    </lineage>
</organism>
<dbReference type="InterPro" id="IPR021765">
    <property type="entry name" value="UstYa-like"/>
</dbReference>
<comment type="caution">
    <text evidence="4">The sequence shown here is derived from an EMBL/GenBank/DDBJ whole genome shotgun (WGS) entry which is preliminary data.</text>
</comment>
<dbReference type="AlphaFoldDB" id="A0AAD9ZHE6"/>
<evidence type="ECO:0000256" key="3">
    <source>
        <dbReference type="ARBA" id="ARBA00035112"/>
    </source>
</evidence>
<dbReference type="GO" id="GO:0016491">
    <property type="term" value="F:oxidoreductase activity"/>
    <property type="evidence" value="ECO:0007669"/>
    <property type="project" value="UniProtKB-KW"/>
</dbReference>
<comment type="similarity">
    <text evidence="3">Belongs to the ustYa family.</text>
</comment>
<evidence type="ECO:0000313" key="4">
    <source>
        <dbReference type="EMBL" id="KAK3176694.1"/>
    </source>
</evidence>
<dbReference type="GO" id="GO:0043386">
    <property type="term" value="P:mycotoxin biosynthetic process"/>
    <property type="evidence" value="ECO:0007669"/>
    <property type="project" value="InterPro"/>
</dbReference>
<dbReference type="PANTHER" id="PTHR33365:SF11">
    <property type="entry name" value="TAT PATHWAY SIGNAL SEQUENCE"/>
    <property type="match status" value="1"/>
</dbReference>
<dbReference type="PANTHER" id="PTHR33365">
    <property type="entry name" value="YALI0B05434P"/>
    <property type="match status" value="1"/>
</dbReference>
<dbReference type="EMBL" id="JASNWA010000004">
    <property type="protein sequence ID" value="KAK3176694.1"/>
    <property type="molecule type" value="Genomic_DNA"/>
</dbReference>
<keyword evidence="2" id="KW-0560">Oxidoreductase</keyword>
<keyword evidence="5" id="KW-1185">Reference proteome</keyword>
<sequence>MASVKLVVSQAQSFKVKRPPNQLTLSLTYLSEIVPIGTSRQIFQYNSSFAAPPPKAGGSEPVWDSMIPTSQDISNLDITDQEQYTVRRALYSTTSEGTLEEFDLGKERKPHVAHCFDYLRQGILCSADSSIEPAVDTVNGFLGAGFPRQCRDFEELKDWAEDHRALDAHGFLVTMEHG</sequence>
<reference evidence="4" key="1">
    <citation type="submission" date="2022-11" db="EMBL/GenBank/DDBJ databases">
        <title>Chromosomal genome sequence assembly and mating type (MAT) locus characterization of the leprose asexual lichenized fungus Lepraria neglecta (Nyl.) Erichsen.</title>
        <authorList>
            <person name="Allen J.L."/>
            <person name="Pfeffer B."/>
        </authorList>
    </citation>
    <scope>NUCLEOTIDE SEQUENCE</scope>
    <source>
        <strain evidence="4">Allen 5258</strain>
    </source>
</reference>
<name>A0AAD9ZHE6_9LECA</name>
<evidence type="ECO:0000256" key="1">
    <source>
        <dbReference type="ARBA" id="ARBA00004685"/>
    </source>
</evidence>
<accession>A0AAD9ZHE6</accession>